<gene>
    <name evidence="22" type="ORF">LPB303_02980</name>
</gene>
<dbReference type="PIRSF" id="PIRSF037149">
    <property type="entry name" value="NirB"/>
    <property type="match status" value="1"/>
</dbReference>
<dbReference type="GO" id="GO:0020037">
    <property type="term" value="F:heme binding"/>
    <property type="evidence" value="ECO:0007669"/>
    <property type="project" value="InterPro"/>
</dbReference>
<feature type="domain" description="Nitrite/sulphite reductase 4Fe-4S" evidence="17">
    <location>
        <begin position="633"/>
        <end position="772"/>
    </location>
</feature>
<keyword evidence="9 15" id="KW-0274">FAD</keyword>
<dbReference type="GO" id="GO:0098809">
    <property type="term" value="F:nitrite reductase activity"/>
    <property type="evidence" value="ECO:0007669"/>
    <property type="project" value="InterPro"/>
</dbReference>
<keyword evidence="7" id="KW-0001">2Fe-2S</keyword>
<dbReference type="NCBIfam" id="NF011565">
    <property type="entry name" value="PRK14989.1"/>
    <property type="match status" value="1"/>
</dbReference>
<accession>A0A176TGI9</accession>
<dbReference type="PROSITE" id="PS00365">
    <property type="entry name" value="NIR_SIR"/>
    <property type="match status" value="1"/>
</dbReference>
<dbReference type="UniPathway" id="UPA00653"/>
<dbReference type="GO" id="GO:0046872">
    <property type="term" value="F:metal ion binding"/>
    <property type="evidence" value="ECO:0007669"/>
    <property type="project" value="UniProtKB-KW"/>
</dbReference>
<dbReference type="Proteomes" id="UP000076923">
    <property type="component" value="Unassembled WGS sequence"/>
</dbReference>
<dbReference type="InterPro" id="IPR041854">
    <property type="entry name" value="BFD-like_2Fe2S-bd_dom_sf"/>
</dbReference>
<evidence type="ECO:0000256" key="2">
    <source>
        <dbReference type="ARBA" id="ARBA00005096"/>
    </source>
</evidence>
<dbReference type="Gene3D" id="3.30.413.10">
    <property type="entry name" value="Sulfite Reductase Hemoprotein, domain 1"/>
    <property type="match status" value="1"/>
</dbReference>
<evidence type="ECO:0000259" key="18">
    <source>
        <dbReference type="Pfam" id="PF03460"/>
    </source>
</evidence>
<comment type="caution">
    <text evidence="22">The sequence shown here is derived from an EMBL/GenBank/DDBJ whole genome shotgun (WGS) entry which is preliminary data.</text>
</comment>
<dbReference type="GO" id="GO:0051537">
    <property type="term" value="F:2 iron, 2 sulfur cluster binding"/>
    <property type="evidence" value="ECO:0007669"/>
    <property type="project" value="UniProtKB-KW"/>
</dbReference>
<keyword evidence="10" id="KW-0560">Oxidoreductase</keyword>
<keyword evidence="11 16" id="KW-0408">Iron</keyword>
<dbReference type="InterPro" id="IPR041575">
    <property type="entry name" value="Rubredoxin_C"/>
</dbReference>
<dbReference type="InterPro" id="IPR012744">
    <property type="entry name" value="Nitri_red_NirB"/>
</dbReference>
<dbReference type="InterPro" id="IPR036188">
    <property type="entry name" value="FAD/NAD-bd_sf"/>
</dbReference>
<dbReference type="GO" id="GO:0050661">
    <property type="term" value="F:NADP binding"/>
    <property type="evidence" value="ECO:0007669"/>
    <property type="project" value="UniProtKB-UniRule"/>
</dbReference>
<feature type="domain" description="BFD-like [2Fe-2S]-binding" evidence="19">
    <location>
        <begin position="426"/>
        <end position="475"/>
    </location>
</feature>
<keyword evidence="12 16" id="KW-0411">Iron-sulfur</keyword>
<feature type="domain" description="FAD/NAD(P)-binding" evidence="20">
    <location>
        <begin position="3"/>
        <end position="296"/>
    </location>
</feature>
<dbReference type="InterPro" id="IPR052034">
    <property type="entry name" value="NasD-like"/>
</dbReference>
<evidence type="ECO:0000256" key="11">
    <source>
        <dbReference type="ARBA" id="ARBA00023004"/>
    </source>
</evidence>
<dbReference type="NCBIfam" id="TIGR02374">
    <property type="entry name" value="nitri_red_nirB"/>
    <property type="match status" value="1"/>
</dbReference>
<dbReference type="InterPro" id="IPR006067">
    <property type="entry name" value="NO2/SO3_Rdtase_4Fe4S_dom"/>
</dbReference>
<comment type="cofactor">
    <cofactor evidence="16">
        <name>[4Fe-4S] cluster</name>
        <dbReference type="ChEBI" id="CHEBI:49883"/>
    </cofactor>
    <text evidence="16">Binds 1 [4Fe-4S] cluster per subunit.</text>
</comment>
<sequence length="837" mass="91772">MKTIIVVGNGMVGYKFCEKFVAASVNEEFKVIVFGEEPRPAYDRVHLSEFFENQDAKALEMAPAEWYKENKIDLIVDERVSDIQRTTKTIITAKNRVFNYDYLVLATGSSAFVPPIKGVEKEGVFVYRTIEDLEGMLAYAANLKEKNPNARAAVLGGGLLGLEAGKAVMDMGLEPHIIEFAPKLMPRQLDARSSKVLQLKLESIGLNIHLSKATNQILGDDAITGMEFGEDDVLDVEILVVSAGIRPRDELGKTCGLEMGVRGGIVVDNKMKTSDENIFAIGEVALYNQMIYGLVAPGYDMAGVAVNQIIGNTEELMPAEIDMSTKLKLIGVDVASFGEPFMPVSKGHSVIFENKTQHLYKRINVSLDGKSLLGGILVGDASDYNMLHQVFLNGMAIPEDAAQLILPATEGGAFGSALDLPDEAQICSCENVSKGQICGAIKDGSCEDLAGVIASTKASTSCGGCKPMVTDLVNETLKSLGKTVKNVICEHFEYSRQELYGIIKAKKLTSFNEVLDAAGTGHGCETCKPLVSSIFASLYNDTPNKEDVTQDTNDKFLANIQRNGTYSVVPRIAGGELTPEDLIVLGQIGSKYNLYTKITGGARIDFFGAELNDLPAIWTELIDAGFESGHAYGKSLRTVKSCVGSTWCRYGLDESITFAIELENRYKGLRSPHKIKGGVSGCIRECAEARGKDFGIIAVEGGWNLYVGGNGGATPRHAQLLAEKIDNETVIKYLDRYLIYYIQTAAPLMRTAAWLDKLEGGIEQLKKVVIEDSLHIVEDLEKEMQFLVDAYECEWKQAIANEETKKRFHHFVNSDDRDDNLVFVPLRDQKMPELWKN</sequence>
<dbReference type="PRINTS" id="PR00411">
    <property type="entry name" value="PNDRDTASEI"/>
</dbReference>
<organism evidence="22 23">
    <name type="scientific">Polaribacter atrinae</name>
    <dbReference type="NCBI Taxonomy" id="1333662"/>
    <lineage>
        <taxon>Bacteria</taxon>
        <taxon>Pseudomonadati</taxon>
        <taxon>Bacteroidota</taxon>
        <taxon>Flavobacteriia</taxon>
        <taxon>Flavobacteriales</taxon>
        <taxon>Flavobacteriaceae</taxon>
    </lineage>
</organism>
<evidence type="ECO:0000313" key="23">
    <source>
        <dbReference type="Proteomes" id="UP000076923"/>
    </source>
</evidence>
<dbReference type="GO" id="GO:0042128">
    <property type="term" value="P:nitrate assimilation"/>
    <property type="evidence" value="ECO:0007669"/>
    <property type="project" value="UniProtKB-UniRule"/>
</dbReference>
<evidence type="ECO:0000256" key="5">
    <source>
        <dbReference type="ARBA" id="ARBA00022617"/>
    </source>
</evidence>
<feature type="binding site" evidence="16">
    <location>
        <position position="686"/>
    </location>
    <ligand>
        <name>[4Fe-4S] cluster</name>
        <dbReference type="ChEBI" id="CHEBI:49883"/>
    </ligand>
</feature>
<dbReference type="Pfam" id="PF07992">
    <property type="entry name" value="Pyr_redox_2"/>
    <property type="match status" value="1"/>
</dbReference>
<evidence type="ECO:0000256" key="16">
    <source>
        <dbReference type="PIRSR" id="PIRSR037149-1"/>
    </source>
</evidence>
<dbReference type="Pfam" id="PF18267">
    <property type="entry name" value="Rubredoxin_C"/>
    <property type="match status" value="1"/>
</dbReference>
<dbReference type="AlphaFoldDB" id="A0A176TGI9"/>
<dbReference type="Pfam" id="PF01077">
    <property type="entry name" value="NIR_SIR"/>
    <property type="match status" value="1"/>
</dbReference>
<dbReference type="SUPFAM" id="SSF51905">
    <property type="entry name" value="FAD/NAD(P)-binding domain"/>
    <property type="match status" value="2"/>
</dbReference>
<feature type="domain" description="NADH-rubredoxin oxidoreductase C-terminal" evidence="21">
    <location>
        <begin position="324"/>
        <end position="389"/>
    </location>
</feature>
<dbReference type="Gene3D" id="3.30.390.30">
    <property type="match status" value="1"/>
</dbReference>
<evidence type="ECO:0000256" key="4">
    <source>
        <dbReference type="ARBA" id="ARBA00022485"/>
    </source>
</evidence>
<evidence type="ECO:0000256" key="15">
    <source>
        <dbReference type="PIRNR" id="PIRNR037149"/>
    </source>
</evidence>
<dbReference type="SUPFAM" id="SSF56014">
    <property type="entry name" value="Nitrite and sulphite reductase 4Fe-4S domain-like"/>
    <property type="match status" value="1"/>
</dbReference>
<evidence type="ECO:0000256" key="10">
    <source>
        <dbReference type="ARBA" id="ARBA00023002"/>
    </source>
</evidence>
<dbReference type="STRING" id="1333662.LPB303_02980"/>
<keyword evidence="6 15" id="KW-0285">Flavoprotein</keyword>
<protein>
    <submittedName>
        <fullName evidence="22">Nitrite reductase large subunit</fullName>
    </submittedName>
</protein>
<comment type="cofactor">
    <cofactor evidence="14">
        <name>[2Fe-2S] cluster</name>
        <dbReference type="ChEBI" id="CHEBI:190135"/>
    </cofactor>
</comment>
<evidence type="ECO:0000256" key="8">
    <source>
        <dbReference type="ARBA" id="ARBA00022723"/>
    </source>
</evidence>
<keyword evidence="4 16" id="KW-0004">4Fe-4S</keyword>
<name>A0A176TGI9_9FLAO</name>
<dbReference type="InterPro" id="IPR036136">
    <property type="entry name" value="Nit/Sulf_reduc_fer-like_dom_sf"/>
</dbReference>
<dbReference type="InterPro" id="IPR023753">
    <property type="entry name" value="FAD/NAD-binding_dom"/>
</dbReference>
<evidence type="ECO:0000256" key="9">
    <source>
        <dbReference type="ARBA" id="ARBA00022827"/>
    </source>
</evidence>
<reference evidence="22 23" key="1">
    <citation type="submission" date="2016-02" db="EMBL/GenBank/DDBJ databases">
        <title>Draft genome sequence of Polaribacter atrinae KACC17473.</title>
        <authorList>
            <person name="Shin S.-K."/>
            <person name="Yi H."/>
        </authorList>
    </citation>
    <scope>NUCLEOTIDE SEQUENCE [LARGE SCALE GENOMIC DNA]</scope>
    <source>
        <strain evidence="22 23">KACC 17473</strain>
    </source>
</reference>
<dbReference type="EMBL" id="LVWE01000003">
    <property type="protein sequence ID" value="OAD46506.1"/>
    <property type="molecule type" value="Genomic_DNA"/>
</dbReference>
<dbReference type="FunFam" id="3.30.413.10:FF:000007">
    <property type="entry name" value="Nitrite reductase [NAD(P)H] large subunit"/>
    <property type="match status" value="1"/>
</dbReference>
<evidence type="ECO:0000256" key="6">
    <source>
        <dbReference type="ARBA" id="ARBA00022630"/>
    </source>
</evidence>
<feature type="binding site" evidence="16">
    <location>
        <position position="648"/>
    </location>
    <ligand>
        <name>[4Fe-4S] cluster</name>
        <dbReference type="ChEBI" id="CHEBI:49883"/>
    </ligand>
</feature>
<dbReference type="CDD" id="cd19943">
    <property type="entry name" value="NirB_Fer2_BFD-like_1"/>
    <property type="match status" value="1"/>
</dbReference>
<dbReference type="InterPro" id="IPR005117">
    <property type="entry name" value="NiRdtase/SiRdtase_haem-b_fer"/>
</dbReference>
<dbReference type="CDD" id="cd19944">
    <property type="entry name" value="NirB_Fer2_BFD-like_2"/>
    <property type="match status" value="1"/>
</dbReference>
<dbReference type="PANTHER" id="PTHR43809:SF1">
    <property type="entry name" value="NITRITE REDUCTASE (NADH) LARGE SUBUNIT"/>
    <property type="match status" value="1"/>
</dbReference>
<dbReference type="InterPro" id="IPR006066">
    <property type="entry name" value="NO2/SO3_Rdtase_FeS/sirohaem_BS"/>
</dbReference>
<comment type="cofactor">
    <cofactor evidence="16">
        <name>siroheme</name>
        <dbReference type="ChEBI" id="CHEBI:60052"/>
    </cofactor>
    <text evidence="16">Binds 1 siroheme per subunit.</text>
</comment>
<dbReference type="PRINTS" id="PR00368">
    <property type="entry name" value="FADPNR"/>
</dbReference>
<dbReference type="OrthoDB" id="9792592at2"/>
<dbReference type="SUPFAM" id="SSF55124">
    <property type="entry name" value="Nitrite/Sulfite reductase N-terminal domain-like"/>
    <property type="match status" value="1"/>
</dbReference>
<evidence type="ECO:0000256" key="12">
    <source>
        <dbReference type="ARBA" id="ARBA00023014"/>
    </source>
</evidence>
<dbReference type="InterPro" id="IPR007419">
    <property type="entry name" value="BFD-like_2Fe2S-bd_dom"/>
</dbReference>
<dbReference type="Gene3D" id="1.10.10.1100">
    <property type="entry name" value="BFD-like [2Fe-2S]-binding domain"/>
    <property type="match status" value="1"/>
</dbReference>
<dbReference type="GO" id="GO:0051539">
    <property type="term" value="F:4 iron, 4 sulfur cluster binding"/>
    <property type="evidence" value="ECO:0007669"/>
    <property type="project" value="UniProtKB-KW"/>
</dbReference>
<dbReference type="GO" id="GO:0050660">
    <property type="term" value="F:flavin adenine dinucleotide binding"/>
    <property type="evidence" value="ECO:0007669"/>
    <property type="project" value="UniProtKB-UniRule"/>
</dbReference>
<comment type="similarity">
    <text evidence="3">Belongs to the nitrite and sulfite reductase 4Fe-4S domain family.</text>
</comment>
<dbReference type="InterPro" id="IPR017121">
    <property type="entry name" value="Nitrite_Rdtase_lsu"/>
</dbReference>
<dbReference type="RefSeq" id="WP_068447939.1">
    <property type="nucleotide sequence ID" value="NZ_CP150660.1"/>
</dbReference>
<dbReference type="Pfam" id="PF04324">
    <property type="entry name" value="Fer2_BFD"/>
    <property type="match status" value="1"/>
</dbReference>
<evidence type="ECO:0000256" key="1">
    <source>
        <dbReference type="ARBA" id="ARBA00001974"/>
    </source>
</evidence>
<feature type="domain" description="Nitrite/Sulfite reductase ferredoxin-like" evidence="18">
    <location>
        <begin position="561"/>
        <end position="622"/>
    </location>
</feature>
<dbReference type="PRINTS" id="PR00397">
    <property type="entry name" value="SIROHAEM"/>
</dbReference>
<evidence type="ECO:0000259" key="21">
    <source>
        <dbReference type="Pfam" id="PF18267"/>
    </source>
</evidence>
<keyword evidence="5 16" id="KW-0349">Heme</keyword>
<feature type="binding site" evidence="16">
    <location>
        <position position="682"/>
    </location>
    <ligand>
        <name>[4Fe-4S] cluster</name>
        <dbReference type="ChEBI" id="CHEBI:49883"/>
    </ligand>
</feature>
<evidence type="ECO:0000256" key="3">
    <source>
        <dbReference type="ARBA" id="ARBA00010429"/>
    </source>
</evidence>
<comment type="cofactor">
    <cofactor evidence="1 15">
        <name>FAD</name>
        <dbReference type="ChEBI" id="CHEBI:57692"/>
    </cofactor>
</comment>
<dbReference type="FunFam" id="1.10.10.1100:FF:000002">
    <property type="entry name" value="Nitrite reductase large subunit"/>
    <property type="match status" value="1"/>
</dbReference>
<feature type="binding site" description="axial binding residue" evidence="16">
    <location>
        <position position="686"/>
    </location>
    <ligand>
        <name>siroheme</name>
        <dbReference type="ChEBI" id="CHEBI:60052"/>
    </ligand>
    <ligandPart>
        <name>Fe</name>
        <dbReference type="ChEBI" id="CHEBI:18248"/>
    </ligandPart>
</feature>
<evidence type="ECO:0000259" key="20">
    <source>
        <dbReference type="Pfam" id="PF07992"/>
    </source>
</evidence>
<proteinExistence type="inferred from homology"/>
<evidence type="ECO:0000256" key="14">
    <source>
        <dbReference type="ARBA" id="ARBA00034078"/>
    </source>
</evidence>
<keyword evidence="23" id="KW-1185">Reference proteome</keyword>
<feature type="binding site" evidence="16">
    <location>
        <position position="642"/>
    </location>
    <ligand>
        <name>[4Fe-4S] cluster</name>
        <dbReference type="ChEBI" id="CHEBI:49883"/>
    </ligand>
</feature>
<evidence type="ECO:0000259" key="17">
    <source>
        <dbReference type="Pfam" id="PF01077"/>
    </source>
</evidence>
<dbReference type="Gene3D" id="3.50.50.60">
    <property type="entry name" value="FAD/NAD(P)-binding domain"/>
    <property type="match status" value="2"/>
</dbReference>
<comment type="pathway">
    <text evidence="2">Nitrogen metabolism; nitrate reduction (assimilation).</text>
</comment>
<evidence type="ECO:0000256" key="13">
    <source>
        <dbReference type="ARBA" id="ARBA00023063"/>
    </source>
</evidence>
<dbReference type="InterPro" id="IPR016156">
    <property type="entry name" value="FAD/NAD-linked_Rdtase_dimer_sf"/>
</dbReference>
<dbReference type="Pfam" id="PF03460">
    <property type="entry name" value="NIR_SIR_ferr"/>
    <property type="match status" value="1"/>
</dbReference>
<evidence type="ECO:0000313" key="22">
    <source>
        <dbReference type="EMBL" id="OAD46506.1"/>
    </source>
</evidence>
<evidence type="ECO:0000256" key="7">
    <source>
        <dbReference type="ARBA" id="ARBA00022714"/>
    </source>
</evidence>
<dbReference type="PANTHER" id="PTHR43809">
    <property type="entry name" value="NITRITE REDUCTASE (NADH) LARGE SUBUNIT"/>
    <property type="match status" value="1"/>
</dbReference>
<keyword evidence="13 15" id="KW-0534">Nitrate assimilation</keyword>
<dbReference type="GO" id="GO:0015980">
    <property type="term" value="P:energy derivation by oxidation of organic compounds"/>
    <property type="evidence" value="ECO:0007669"/>
    <property type="project" value="UniProtKB-ARBA"/>
</dbReference>
<evidence type="ECO:0000259" key="19">
    <source>
        <dbReference type="Pfam" id="PF04324"/>
    </source>
</evidence>
<dbReference type="InterPro" id="IPR045854">
    <property type="entry name" value="NO2/SO3_Rdtase_4Fe4S_sf"/>
</dbReference>
<keyword evidence="8 16" id="KW-0479">Metal-binding</keyword>